<dbReference type="Gene3D" id="3.40.30.10">
    <property type="entry name" value="Glutaredoxin"/>
    <property type="match status" value="1"/>
</dbReference>
<dbReference type="EMBL" id="JALJOT010000002">
    <property type="protein sequence ID" value="KAK9917722.1"/>
    <property type="molecule type" value="Genomic_DNA"/>
</dbReference>
<keyword evidence="4" id="KW-1185">Reference proteome</keyword>
<protein>
    <recommendedName>
        <fullName evidence="5">Glutathione S-transferase</fullName>
    </recommendedName>
</protein>
<comment type="caution">
    <text evidence="3">The sequence shown here is derived from an EMBL/GenBank/DDBJ whole genome shotgun (WGS) entry which is preliminary data.</text>
</comment>
<dbReference type="Gene3D" id="1.20.1050.10">
    <property type="match status" value="1"/>
</dbReference>
<dbReference type="InterPro" id="IPR036282">
    <property type="entry name" value="Glutathione-S-Trfase_C_sf"/>
</dbReference>
<dbReference type="Pfam" id="PF13417">
    <property type="entry name" value="GST_N_3"/>
    <property type="match status" value="1"/>
</dbReference>
<evidence type="ECO:0008006" key="5">
    <source>
        <dbReference type="Google" id="ProtNLM"/>
    </source>
</evidence>
<dbReference type="InterPro" id="IPR036249">
    <property type="entry name" value="Thioredoxin-like_sf"/>
</dbReference>
<dbReference type="SFLD" id="SFLDG00358">
    <property type="entry name" value="Main_(cytGST)"/>
    <property type="match status" value="1"/>
</dbReference>
<evidence type="ECO:0000259" key="2">
    <source>
        <dbReference type="PROSITE" id="PS50405"/>
    </source>
</evidence>
<dbReference type="PROSITE" id="PS50405">
    <property type="entry name" value="GST_CTER"/>
    <property type="match status" value="1"/>
</dbReference>
<name>A0ABR2Z0N0_9CHLO</name>
<evidence type="ECO:0000313" key="3">
    <source>
        <dbReference type="EMBL" id="KAK9917722.1"/>
    </source>
</evidence>
<dbReference type="PANTHER" id="PTHR43968">
    <property type="match status" value="1"/>
</dbReference>
<evidence type="ECO:0000313" key="4">
    <source>
        <dbReference type="Proteomes" id="UP001491310"/>
    </source>
</evidence>
<accession>A0ABR2Z0N0</accession>
<dbReference type="SUPFAM" id="SSF47616">
    <property type="entry name" value="GST C-terminal domain-like"/>
    <property type="match status" value="1"/>
</dbReference>
<dbReference type="CDD" id="cd00570">
    <property type="entry name" value="GST_N_family"/>
    <property type="match status" value="1"/>
</dbReference>
<organism evidence="3 4">
    <name type="scientific">Coccomyxa subellipsoidea</name>
    <dbReference type="NCBI Taxonomy" id="248742"/>
    <lineage>
        <taxon>Eukaryota</taxon>
        <taxon>Viridiplantae</taxon>
        <taxon>Chlorophyta</taxon>
        <taxon>core chlorophytes</taxon>
        <taxon>Trebouxiophyceae</taxon>
        <taxon>Trebouxiophyceae incertae sedis</taxon>
        <taxon>Coccomyxaceae</taxon>
        <taxon>Coccomyxa</taxon>
    </lineage>
</organism>
<evidence type="ECO:0000259" key="1">
    <source>
        <dbReference type="PROSITE" id="PS50404"/>
    </source>
</evidence>
<dbReference type="Proteomes" id="UP001491310">
    <property type="component" value="Unassembled WGS sequence"/>
</dbReference>
<dbReference type="SFLD" id="SFLDS00019">
    <property type="entry name" value="Glutathione_Transferase_(cytos"/>
    <property type="match status" value="1"/>
</dbReference>
<proteinExistence type="predicted"/>
<dbReference type="SUPFAM" id="SSF52833">
    <property type="entry name" value="Thioredoxin-like"/>
    <property type="match status" value="1"/>
</dbReference>
<reference evidence="3 4" key="1">
    <citation type="journal article" date="2024" name="Nat. Commun.">
        <title>Phylogenomics reveals the evolutionary origins of lichenization in chlorophyte algae.</title>
        <authorList>
            <person name="Puginier C."/>
            <person name="Libourel C."/>
            <person name="Otte J."/>
            <person name="Skaloud P."/>
            <person name="Haon M."/>
            <person name="Grisel S."/>
            <person name="Petersen M."/>
            <person name="Berrin J.G."/>
            <person name="Delaux P.M."/>
            <person name="Dal Grande F."/>
            <person name="Keller J."/>
        </authorList>
    </citation>
    <scope>NUCLEOTIDE SEQUENCE [LARGE SCALE GENOMIC DNA]</scope>
    <source>
        <strain evidence="3 4">SAG 216-7</strain>
    </source>
</reference>
<dbReference type="PANTHER" id="PTHR43968:SF6">
    <property type="entry name" value="GLUTATHIONE S-TRANSFERASE OMEGA"/>
    <property type="match status" value="1"/>
</dbReference>
<dbReference type="InterPro" id="IPR010987">
    <property type="entry name" value="Glutathione-S-Trfase_C-like"/>
</dbReference>
<feature type="domain" description="GST N-terminal" evidence="1">
    <location>
        <begin position="12"/>
        <end position="98"/>
    </location>
</feature>
<sequence length="243" mass="26959">MATAAAAHPITFWDITPAPGGCPFAQRAWLALEELGVPYDHKLADPQNKPKEFTDLYASIVQNTDDSAKVPTIIDGEIKLTESLVVVEYLDAKYGGDSPILPQDPGQLAKVKLFAELFTSKFQSLFFKILRAGSDDEVAQLKQDFAHNLEVLNNFIKISGSSEGGSYFLGSRYSYAETVTTPFLRRALVTLPHFKRVDPLEIAKSKGLDRLVDWIQASLDRDSNKKTGPSDEDIIESFKKFIT</sequence>
<gene>
    <name evidence="3" type="ORF">WJX75_007518</name>
</gene>
<dbReference type="PROSITE" id="PS50404">
    <property type="entry name" value="GST_NTER"/>
    <property type="match status" value="1"/>
</dbReference>
<dbReference type="InterPro" id="IPR004045">
    <property type="entry name" value="Glutathione_S-Trfase_N"/>
</dbReference>
<feature type="domain" description="GST C-terminal" evidence="2">
    <location>
        <begin position="104"/>
        <end position="241"/>
    </location>
</feature>
<dbReference type="InterPro" id="IPR040079">
    <property type="entry name" value="Glutathione_S-Trfase"/>
</dbReference>
<dbReference type="InterPro" id="IPR050983">
    <property type="entry name" value="GST_Omega/HSP26"/>
</dbReference>